<dbReference type="RefSeq" id="XP_067477646.1">
    <property type="nucleotide sequence ID" value="XM_067625222.1"/>
</dbReference>
<feature type="transmembrane region" description="Helical" evidence="8">
    <location>
        <begin position="91"/>
        <end position="109"/>
    </location>
</feature>
<gene>
    <name evidence="11" type="ORF">ASPBRDRAFT_44558</name>
</gene>
<feature type="signal peptide" evidence="9">
    <location>
        <begin position="1"/>
        <end position="22"/>
    </location>
</feature>
<dbReference type="PROSITE" id="PS50850">
    <property type="entry name" value="MFS"/>
    <property type="match status" value="1"/>
</dbReference>
<keyword evidence="12" id="KW-1185">Reference proteome</keyword>
<accession>A0A1L9UFG8</accession>
<evidence type="ECO:0000256" key="3">
    <source>
        <dbReference type="ARBA" id="ARBA00022448"/>
    </source>
</evidence>
<dbReference type="NCBIfam" id="TIGR00879">
    <property type="entry name" value="SP"/>
    <property type="match status" value="1"/>
</dbReference>
<dbReference type="OrthoDB" id="6612291at2759"/>
<dbReference type="Proteomes" id="UP000184499">
    <property type="component" value="Unassembled WGS sequence"/>
</dbReference>
<dbReference type="VEuPathDB" id="FungiDB:ASPBRDRAFT_44558"/>
<evidence type="ECO:0000256" key="8">
    <source>
        <dbReference type="SAM" id="Phobius"/>
    </source>
</evidence>
<keyword evidence="5 8" id="KW-1133">Transmembrane helix</keyword>
<dbReference type="EMBL" id="KV878686">
    <property type="protein sequence ID" value="OJJ70398.1"/>
    <property type="molecule type" value="Genomic_DNA"/>
</dbReference>
<dbReference type="InterPro" id="IPR050360">
    <property type="entry name" value="MFS_Sugar_Transporters"/>
</dbReference>
<comment type="similarity">
    <text evidence="2 7">Belongs to the major facilitator superfamily. Sugar transporter (TC 2.A.1.1) family.</text>
</comment>
<feature type="transmembrane region" description="Helical" evidence="8">
    <location>
        <begin position="64"/>
        <end position="84"/>
    </location>
</feature>
<dbReference type="AlphaFoldDB" id="A0A1L9UFG8"/>
<evidence type="ECO:0000256" key="5">
    <source>
        <dbReference type="ARBA" id="ARBA00022989"/>
    </source>
</evidence>
<protein>
    <recommendedName>
        <fullName evidence="10">Major facilitator superfamily (MFS) profile domain-containing protein</fullName>
    </recommendedName>
</protein>
<dbReference type="GO" id="GO:0016020">
    <property type="term" value="C:membrane"/>
    <property type="evidence" value="ECO:0007669"/>
    <property type="project" value="UniProtKB-SubCell"/>
</dbReference>
<feature type="chain" id="PRO_5012340794" description="Major facilitator superfamily (MFS) profile domain-containing protein" evidence="9">
    <location>
        <begin position="23"/>
        <end position="498"/>
    </location>
</feature>
<sequence>MASQRQWSRMLIFTTVLLAVSAFNYGFSDQAFSSCQAMDSFARQFGVYHPSTGKYKVKPLFTSLYNSLKAGTQIVGVFLGGYISNTYGRKWCIFSMNLYALGSAAVVASSKTDVQILTGRALHYIYLGMQLAVIPTTLAELAPRNIRGAMGVLYWLSIKIGGIVVTGIARGTSGISTNAAWQIPFGLILVIPFICIWLVWIIPESPRWLLLCDRQNEALQALKRYRSKHTPEHEIQEDFDEMAQKVAAQLQKKSFKDLFTKGNRERTFVVAAANFFQQASGQAFASQYGTLFVKQLKSVNAFSVTLGTNATDIGALIISTALSDVVGRRMLFHISGCLETASLMTMGGLGTADPSNTAAKEGIVAMLLLYSFGWSLAWAPLVYVLGAELPSAGLREMTLRIAYTVKLVTEFAVTFSYPYLETADDPGHVDIGGKLGFIYGSLSAASVVFGYFFIPETRKLELEDIDKKYESSTTDSELMQKVEYQVDLKEVRRAGIEG</sequence>
<evidence type="ECO:0000313" key="12">
    <source>
        <dbReference type="Proteomes" id="UP000184499"/>
    </source>
</evidence>
<reference evidence="12" key="1">
    <citation type="journal article" date="2017" name="Genome Biol.">
        <title>Comparative genomics reveals high biological diversity and specific adaptations in the industrially and medically important fungal genus Aspergillus.</title>
        <authorList>
            <person name="de Vries R.P."/>
            <person name="Riley R."/>
            <person name="Wiebenga A."/>
            <person name="Aguilar-Osorio G."/>
            <person name="Amillis S."/>
            <person name="Uchima C.A."/>
            <person name="Anderluh G."/>
            <person name="Asadollahi M."/>
            <person name="Askin M."/>
            <person name="Barry K."/>
            <person name="Battaglia E."/>
            <person name="Bayram O."/>
            <person name="Benocci T."/>
            <person name="Braus-Stromeyer S.A."/>
            <person name="Caldana C."/>
            <person name="Canovas D."/>
            <person name="Cerqueira G.C."/>
            <person name="Chen F."/>
            <person name="Chen W."/>
            <person name="Choi C."/>
            <person name="Clum A."/>
            <person name="Dos Santos R.A."/>
            <person name="Damasio A.R."/>
            <person name="Diallinas G."/>
            <person name="Emri T."/>
            <person name="Fekete E."/>
            <person name="Flipphi M."/>
            <person name="Freyberg S."/>
            <person name="Gallo A."/>
            <person name="Gournas C."/>
            <person name="Habgood R."/>
            <person name="Hainaut M."/>
            <person name="Harispe M.L."/>
            <person name="Henrissat B."/>
            <person name="Hilden K.S."/>
            <person name="Hope R."/>
            <person name="Hossain A."/>
            <person name="Karabika E."/>
            <person name="Karaffa L."/>
            <person name="Karanyi Z."/>
            <person name="Krasevec N."/>
            <person name="Kuo A."/>
            <person name="Kusch H."/>
            <person name="LaButti K."/>
            <person name="Lagendijk E.L."/>
            <person name="Lapidus A."/>
            <person name="Levasseur A."/>
            <person name="Lindquist E."/>
            <person name="Lipzen A."/>
            <person name="Logrieco A.F."/>
            <person name="MacCabe A."/>
            <person name="Maekelae M.R."/>
            <person name="Malavazi I."/>
            <person name="Melin P."/>
            <person name="Meyer V."/>
            <person name="Mielnichuk N."/>
            <person name="Miskei M."/>
            <person name="Molnar A.P."/>
            <person name="Mule G."/>
            <person name="Ngan C.Y."/>
            <person name="Orejas M."/>
            <person name="Orosz E."/>
            <person name="Ouedraogo J.P."/>
            <person name="Overkamp K.M."/>
            <person name="Park H.-S."/>
            <person name="Perrone G."/>
            <person name="Piumi F."/>
            <person name="Punt P.J."/>
            <person name="Ram A.F."/>
            <person name="Ramon A."/>
            <person name="Rauscher S."/>
            <person name="Record E."/>
            <person name="Riano-Pachon D.M."/>
            <person name="Robert V."/>
            <person name="Roehrig J."/>
            <person name="Ruller R."/>
            <person name="Salamov A."/>
            <person name="Salih N.S."/>
            <person name="Samson R.A."/>
            <person name="Sandor E."/>
            <person name="Sanguinetti M."/>
            <person name="Schuetze T."/>
            <person name="Sepcic K."/>
            <person name="Shelest E."/>
            <person name="Sherlock G."/>
            <person name="Sophianopoulou V."/>
            <person name="Squina F.M."/>
            <person name="Sun H."/>
            <person name="Susca A."/>
            <person name="Todd R.B."/>
            <person name="Tsang A."/>
            <person name="Unkles S.E."/>
            <person name="van de Wiele N."/>
            <person name="van Rossen-Uffink D."/>
            <person name="Oliveira J.V."/>
            <person name="Vesth T.C."/>
            <person name="Visser J."/>
            <person name="Yu J.-H."/>
            <person name="Zhou M."/>
            <person name="Andersen M.R."/>
            <person name="Archer D.B."/>
            <person name="Baker S.E."/>
            <person name="Benoit I."/>
            <person name="Brakhage A.A."/>
            <person name="Braus G.H."/>
            <person name="Fischer R."/>
            <person name="Frisvad J.C."/>
            <person name="Goldman G.H."/>
            <person name="Houbraken J."/>
            <person name="Oakley B."/>
            <person name="Pocsi I."/>
            <person name="Scazzocchio C."/>
            <person name="Seiboth B."/>
            <person name="vanKuyk P.A."/>
            <person name="Wortman J."/>
            <person name="Dyer P.S."/>
            <person name="Grigoriev I.V."/>
        </authorList>
    </citation>
    <scope>NUCLEOTIDE SEQUENCE [LARGE SCALE GENOMIC DNA]</scope>
    <source>
        <strain evidence="12">CBS 101740 / IMI 381727 / IBT 21946</strain>
    </source>
</reference>
<dbReference type="OMA" id="FGWSLAW"/>
<feature type="transmembrane region" description="Helical" evidence="8">
    <location>
        <begin position="437"/>
        <end position="454"/>
    </location>
</feature>
<dbReference type="PANTHER" id="PTHR48022">
    <property type="entry name" value="PLASTIDIC GLUCOSE TRANSPORTER 4"/>
    <property type="match status" value="1"/>
</dbReference>
<feature type="transmembrane region" description="Helical" evidence="8">
    <location>
        <begin position="362"/>
        <end position="385"/>
    </location>
</feature>
<evidence type="ECO:0000256" key="9">
    <source>
        <dbReference type="SAM" id="SignalP"/>
    </source>
</evidence>
<dbReference type="SUPFAM" id="SSF103473">
    <property type="entry name" value="MFS general substrate transporter"/>
    <property type="match status" value="1"/>
</dbReference>
<dbReference type="GeneID" id="93577710"/>
<feature type="domain" description="Major facilitator superfamily (MFS) profile" evidence="10">
    <location>
        <begin position="14"/>
        <end position="458"/>
    </location>
</feature>
<evidence type="ECO:0000256" key="1">
    <source>
        <dbReference type="ARBA" id="ARBA00004141"/>
    </source>
</evidence>
<comment type="subcellular location">
    <subcellularLocation>
        <location evidence="1">Membrane</location>
        <topology evidence="1">Multi-pass membrane protein</topology>
    </subcellularLocation>
</comment>
<feature type="transmembrane region" description="Helical" evidence="8">
    <location>
        <begin position="121"/>
        <end position="139"/>
    </location>
</feature>
<dbReference type="InterPro" id="IPR036259">
    <property type="entry name" value="MFS_trans_sf"/>
</dbReference>
<proteinExistence type="inferred from homology"/>
<dbReference type="Gene3D" id="1.20.1250.20">
    <property type="entry name" value="MFS general substrate transporter like domains"/>
    <property type="match status" value="1"/>
</dbReference>
<evidence type="ECO:0000256" key="7">
    <source>
        <dbReference type="RuleBase" id="RU003346"/>
    </source>
</evidence>
<feature type="transmembrane region" description="Helical" evidence="8">
    <location>
        <begin position="397"/>
        <end position="417"/>
    </location>
</feature>
<evidence type="ECO:0000259" key="10">
    <source>
        <dbReference type="PROSITE" id="PS50850"/>
    </source>
</evidence>
<evidence type="ECO:0000256" key="6">
    <source>
        <dbReference type="ARBA" id="ARBA00023136"/>
    </source>
</evidence>
<keyword evidence="3 7" id="KW-0813">Transport</keyword>
<organism evidence="11 12">
    <name type="scientific">Aspergillus brasiliensis (strain CBS 101740 / IMI 381727 / IBT 21946)</name>
    <dbReference type="NCBI Taxonomy" id="767769"/>
    <lineage>
        <taxon>Eukaryota</taxon>
        <taxon>Fungi</taxon>
        <taxon>Dikarya</taxon>
        <taxon>Ascomycota</taxon>
        <taxon>Pezizomycotina</taxon>
        <taxon>Eurotiomycetes</taxon>
        <taxon>Eurotiomycetidae</taxon>
        <taxon>Eurotiales</taxon>
        <taxon>Aspergillaceae</taxon>
        <taxon>Aspergillus</taxon>
        <taxon>Aspergillus subgen. Circumdati</taxon>
    </lineage>
</organism>
<dbReference type="GO" id="GO:0005351">
    <property type="term" value="F:carbohydrate:proton symporter activity"/>
    <property type="evidence" value="ECO:0007669"/>
    <property type="project" value="TreeGrafter"/>
</dbReference>
<feature type="transmembrane region" description="Helical" evidence="8">
    <location>
        <begin position="181"/>
        <end position="202"/>
    </location>
</feature>
<evidence type="ECO:0000313" key="11">
    <source>
        <dbReference type="EMBL" id="OJJ70398.1"/>
    </source>
</evidence>
<dbReference type="STRING" id="767769.A0A1L9UFG8"/>
<dbReference type="InterPro" id="IPR005828">
    <property type="entry name" value="MFS_sugar_transport-like"/>
</dbReference>
<dbReference type="Pfam" id="PF00083">
    <property type="entry name" value="Sugar_tr"/>
    <property type="match status" value="1"/>
</dbReference>
<feature type="transmembrane region" description="Helical" evidence="8">
    <location>
        <begin position="151"/>
        <end position="169"/>
    </location>
</feature>
<dbReference type="InterPro" id="IPR020846">
    <property type="entry name" value="MFS_dom"/>
</dbReference>
<keyword evidence="4 8" id="KW-0812">Transmembrane</keyword>
<dbReference type="InterPro" id="IPR003663">
    <property type="entry name" value="Sugar/inositol_transpt"/>
</dbReference>
<evidence type="ECO:0000256" key="4">
    <source>
        <dbReference type="ARBA" id="ARBA00022692"/>
    </source>
</evidence>
<dbReference type="PANTHER" id="PTHR48022:SF77">
    <property type="entry name" value="MAJOR FACILITATOR SUPERFAMILY (MFS) PROFILE DOMAIN-CONTAINING PROTEIN"/>
    <property type="match status" value="1"/>
</dbReference>
<evidence type="ECO:0000256" key="2">
    <source>
        <dbReference type="ARBA" id="ARBA00010992"/>
    </source>
</evidence>
<keyword evidence="9" id="KW-0732">Signal</keyword>
<name>A0A1L9UFG8_ASPBC</name>
<feature type="transmembrane region" description="Helical" evidence="8">
    <location>
        <begin position="330"/>
        <end position="350"/>
    </location>
</feature>
<keyword evidence="6 8" id="KW-0472">Membrane</keyword>